<evidence type="ECO:0000313" key="2">
    <source>
        <dbReference type="EMBL" id="KAK4435160.1"/>
    </source>
</evidence>
<keyword evidence="3" id="KW-1185">Reference proteome</keyword>
<evidence type="ECO:0000256" key="1">
    <source>
        <dbReference type="SAM" id="MobiDB-lite"/>
    </source>
</evidence>
<dbReference type="Proteomes" id="UP001293254">
    <property type="component" value="Unassembled WGS sequence"/>
</dbReference>
<gene>
    <name evidence="2" type="ORF">Salat_0679300</name>
</gene>
<dbReference type="EMBL" id="JACGWO010000002">
    <property type="protein sequence ID" value="KAK4435160.1"/>
    <property type="molecule type" value="Genomic_DNA"/>
</dbReference>
<comment type="caution">
    <text evidence="2">The sequence shown here is derived from an EMBL/GenBank/DDBJ whole genome shotgun (WGS) entry which is preliminary data.</text>
</comment>
<dbReference type="AlphaFoldDB" id="A0AAE1YRP5"/>
<name>A0AAE1YRP5_9LAMI</name>
<dbReference type="InterPro" id="IPR004252">
    <property type="entry name" value="Probable_transposase_24"/>
</dbReference>
<evidence type="ECO:0000313" key="3">
    <source>
        <dbReference type="Proteomes" id="UP001293254"/>
    </source>
</evidence>
<proteinExistence type="predicted"/>
<reference evidence="2" key="1">
    <citation type="submission" date="2020-06" db="EMBL/GenBank/DDBJ databases">
        <authorList>
            <person name="Li T."/>
            <person name="Hu X."/>
            <person name="Zhang T."/>
            <person name="Song X."/>
            <person name="Zhang H."/>
            <person name="Dai N."/>
            <person name="Sheng W."/>
            <person name="Hou X."/>
            <person name="Wei L."/>
        </authorList>
    </citation>
    <scope>NUCLEOTIDE SEQUENCE</scope>
    <source>
        <strain evidence="2">3651</strain>
        <tissue evidence="2">Leaf</tissue>
    </source>
</reference>
<protein>
    <submittedName>
        <fullName evidence="2">Uncharacterized protein</fullName>
    </submittedName>
</protein>
<dbReference type="Pfam" id="PF03004">
    <property type="entry name" value="Transposase_24"/>
    <property type="match status" value="1"/>
</dbReference>
<organism evidence="2 3">
    <name type="scientific">Sesamum alatum</name>
    <dbReference type="NCBI Taxonomy" id="300844"/>
    <lineage>
        <taxon>Eukaryota</taxon>
        <taxon>Viridiplantae</taxon>
        <taxon>Streptophyta</taxon>
        <taxon>Embryophyta</taxon>
        <taxon>Tracheophyta</taxon>
        <taxon>Spermatophyta</taxon>
        <taxon>Magnoliopsida</taxon>
        <taxon>eudicotyledons</taxon>
        <taxon>Gunneridae</taxon>
        <taxon>Pentapetalae</taxon>
        <taxon>asterids</taxon>
        <taxon>lamiids</taxon>
        <taxon>Lamiales</taxon>
        <taxon>Pedaliaceae</taxon>
        <taxon>Sesamum</taxon>
    </lineage>
</organism>
<feature type="region of interest" description="Disordered" evidence="1">
    <location>
        <begin position="1"/>
        <end position="44"/>
    </location>
</feature>
<dbReference type="PANTHER" id="PTHR33144:SF52">
    <property type="match status" value="1"/>
</dbReference>
<accession>A0AAE1YRP5</accession>
<dbReference type="PANTHER" id="PTHR33144">
    <property type="entry name" value="OS10G0409366 PROTEIN-RELATED"/>
    <property type="match status" value="1"/>
</dbReference>
<sequence length="217" mass="25102">MPQTHSQQQLYSSPSRSHTQSQQGTESSPTTHNEPSIPNSSTIPVLNNCIEKGPVVVREGRGVAQFSKGWGTGNKLEVTLDRNQRVIGPNVNHYKTTIRSKSVVLADLKDIWRRWKHKIKMKYFLPHIDDPQYLSQLPTERVEQDQWNEFVIYWTDEDVEKISRKNSVNVFKKKCLHRIGRTSFAVMEQEMVMKGTDPSTLDIWLDEHFTLYTFVGS</sequence>
<reference evidence="2" key="2">
    <citation type="journal article" date="2024" name="Plant">
        <title>Genomic evolution and insights into agronomic trait innovations of Sesamum species.</title>
        <authorList>
            <person name="Miao H."/>
            <person name="Wang L."/>
            <person name="Qu L."/>
            <person name="Liu H."/>
            <person name="Sun Y."/>
            <person name="Le M."/>
            <person name="Wang Q."/>
            <person name="Wei S."/>
            <person name="Zheng Y."/>
            <person name="Lin W."/>
            <person name="Duan Y."/>
            <person name="Cao H."/>
            <person name="Xiong S."/>
            <person name="Wang X."/>
            <person name="Wei L."/>
            <person name="Li C."/>
            <person name="Ma Q."/>
            <person name="Ju M."/>
            <person name="Zhao R."/>
            <person name="Li G."/>
            <person name="Mu C."/>
            <person name="Tian Q."/>
            <person name="Mei H."/>
            <person name="Zhang T."/>
            <person name="Gao T."/>
            <person name="Zhang H."/>
        </authorList>
    </citation>
    <scope>NUCLEOTIDE SEQUENCE</scope>
    <source>
        <strain evidence="2">3651</strain>
    </source>
</reference>